<dbReference type="Proteomes" id="UP000279799">
    <property type="component" value="Chromosome"/>
</dbReference>
<protein>
    <recommendedName>
        <fullName evidence="1">Protein NO VEIN C-terminal domain-containing protein</fullName>
    </recommendedName>
</protein>
<dbReference type="RefSeq" id="WP_232019046.1">
    <property type="nucleotide sequence ID" value="NZ_LR134510.1"/>
</dbReference>
<sequence>MNKHENYEILNLIGYGLAKFDNDLIQHFNFKSKTDFFKYCVKIGLAATPSVIKNRMDLFDPFFPNHRKGWWQKKDAYRHRKIFIDNLFGNENALGFANIIKLYLKNQYFLQIDTPNIKPILQSKFKKLQTTGLEAELFFINNFKRIDIFKNGSLEDARLYGDGYDFQITTENNIFLSEIKGIRHTEGTFRLTENEFIKAKEYKNNYIITVVLNLNNNPRFITIPDPVHNLKFHERWIQSKINREYHYSGKITLDSHYS</sequence>
<organism evidence="2 3">
    <name type="scientific">Actinobacillus delphinicola</name>
    <dbReference type="NCBI Taxonomy" id="51161"/>
    <lineage>
        <taxon>Bacteria</taxon>
        <taxon>Pseudomonadati</taxon>
        <taxon>Pseudomonadota</taxon>
        <taxon>Gammaproteobacteria</taxon>
        <taxon>Pasteurellales</taxon>
        <taxon>Pasteurellaceae</taxon>
        <taxon>Actinobacillus</taxon>
    </lineage>
</organism>
<dbReference type="Pfam" id="PF13020">
    <property type="entry name" value="NOV_C"/>
    <property type="match status" value="1"/>
</dbReference>
<gene>
    <name evidence="2" type="ORF">NCTC12871_01643</name>
</gene>
<reference evidence="2 3" key="1">
    <citation type="submission" date="2018-12" db="EMBL/GenBank/DDBJ databases">
        <authorList>
            <consortium name="Pathogen Informatics"/>
        </authorList>
    </citation>
    <scope>NUCLEOTIDE SEQUENCE [LARGE SCALE GENOMIC DNA]</scope>
    <source>
        <strain evidence="2 3">NCTC12871</strain>
    </source>
</reference>
<accession>A0A448TW45</accession>
<evidence type="ECO:0000259" key="1">
    <source>
        <dbReference type="Pfam" id="PF13020"/>
    </source>
</evidence>
<dbReference type="KEGG" id="adp:NCTC12871_01643"/>
<dbReference type="EMBL" id="LR134510">
    <property type="protein sequence ID" value="VEJ10133.1"/>
    <property type="molecule type" value="Genomic_DNA"/>
</dbReference>
<dbReference type="AlphaFoldDB" id="A0A448TW45"/>
<feature type="domain" description="Protein NO VEIN C-terminal" evidence="1">
    <location>
        <begin position="136"/>
        <end position="223"/>
    </location>
</feature>
<evidence type="ECO:0000313" key="2">
    <source>
        <dbReference type="EMBL" id="VEJ10133.1"/>
    </source>
</evidence>
<dbReference type="InterPro" id="IPR024975">
    <property type="entry name" value="NOV_C"/>
</dbReference>
<evidence type="ECO:0000313" key="3">
    <source>
        <dbReference type="Proteomes" id="UP000279799"/>
    </source>
</evidence>
<keyword evidence="3" id="KW-1185">Reference proteome</keyword>
<name>A0A448TW45_9PAST</name>
<proteinExistence type="predicted"/>